<dbReference type="Proteomes" id="UP000679950">
    <property type="component" value="Unassembled WGS sequence"/>
</dbReference>
<accession>A0ABQ4KFK7</accession>
<evidence type="ECO:0000313" key="2">
    <source>
        <dbReference type="Proteomes" id="UP000679950"/>
    </source>
</evidence>
<dbReference type="EMBL" id="BORB01000006">
    <property type="protein sequence ID" value="GIN56753.1"/>
    <property type="molecule type" value="Genomic_DNA"/>
</dbReference>
<comment type="caution">
    <text evidence="1">The sequence shown here is derived from an EMBL/GenBank/DDBJ whole genome shotgun (WGS) entry which is preliminary data.</text>
</comment>
<evidence type="ECO:0000313" key="1">
    <source>
        <dbReference type="EMBL" id="GIN56753.1"/>
    </source>
</evidence>
<reference evidence="1 2" key="1">
    <citation type="submission" date="2021-03" db="EMBL/GenBank/DDBJ databases">
        <title>Antimicrobial resistance genes in bacteria isolated from Japanese honey, and their potential for conferring macrolide and lincosamide resistance in the American foulbrood pathogen Paenibacillus larvae.</title>
        <authorList>
            <person name="Okamoto M."/>
            <person name="Kumagai M."/>
            <person name="Kanamori H."/>
            <person name="Takamatsu D."/>
        </authorList>
    </citation>
    <scope>NUCLEOTIDE SEQUENCE [LARGE SCALE GENOMIC DNA]</scope>
    <source>
        <strain evidence="1 2">J8TS2</strain>
    </source>
</reference>
<dbReference type="RefSeq" id="WP_212965707.1">
    <property type="nucleotide sequence ID" value="NZ_BORB01000006.1"/>
</dbReference>
<keyword evidence="2" id="KW-1185">Reference proteome</keyword>
<protein>
    <submittedName>
        <fullName evidence="1">Uncharacterized protein</fullName>
    </submittedName>
</protein>
<sequence>MTAAPAEIEAIIIQPIPIGAPDGVVELSIIFKVILRTKLTVTRPLIGKRGQKTTSRLKAVCRHRPEVEPLRGQFPMIDAANAAIATESDL</sequence>
<organism evidence="1 2">
    <name type="scientific">Lederbergia ruris</name>
    <dbReference type="NCBI Taxonomy" id="217495"/>
    <lineage>
        <taxon>Bacteria</taxon>
        <taxon>Bacillati</taxon>
        <taxon>Bacillota</taxon>
        <taxon>Bacilli</taxon>
        <taxon>Bacillales</taxon>
        <taxon>Bacillaceae</taxon>
        <taxon>Lederbergia</taxon>
    </lineage>
</organism>
<gene>
    <name evidence="1" type="ORF">J8TS2_10720</name>
</gene>
<name>A0ABQ4KFK7_9BACI</name>
<proteinExistence type="predicted"/>